<dbReference type="InterPro" id="IPR008181">
    <property type="entry name" value="dUTPase"/>
</dbReference>
<dbReference type="GO" id="GO:0046081">
    <property type="term" value="P:dUTP catabolic process"/>
    <property type="evidence" value="ECO:0007669"/>
    <property type="project" value="InterPro"/>
</dbReference>
<evidence type="ECO:0000256" key="4">
    <source>
        <dbReference type="ARBA" id="ARBA00023080"/>
    </source>
</evidence>
<organism evidence="6">
    <name type="scientific">viral metagenome</name>
    <dbReference type="NCBI Taxonomy" id="1070528"/>
    <lineage>
        <taxon>unclassified sequences</taxon>
        <taxon>metagenomes</taxon>
        <taxon>organismal metagenomes</taxon>
    </lineage>
</organism>
<evidence type="ECO:0000259" key="5">
    <source>
        <dbReference type="Pfam" id="PF00692"/>
    </source>
</evidence>
<comment type="similarity">
    <text evidence="1">Belongs to the dUTPase family.</text>
</comment>
<dbReference type="InterPro" id="IPR036157">
    <property type="entry name" value="dUTPase-like_sf"/>
</dbReference>
<dbReference type="SUPFAM" id="SSF51283">
    <property type="entry name" value="dUTPase-like"/>
    <property type="match status" value="1"/>
</dbReference>
<proteinExistence type="inferred from homology"/>
<keyword evidence="4" id="KW-0546">Nucleotide metabolism</keyword>
<dbReference type="GO" id="GO:0006226">
    <property type="term" value="P:dUMP biosynthetic process"/>
    <property type="evidence" value="ECO:0007669"/>
    <property type="project" value="InterPro"/>
</dbReference>
<dbReference type="EC" id="3.6.1.23" evidence="2"/>
<evidence type="ECO:0000256" key="1">
    <source>
        <dbReference type="ARBA" id="ARBA00006581"/>
    </source>
</evidence>
<dbReference type="PANTHER" id="PTHR11241">
    <property type="entry name" value="DEOXYURIDINE 5'-TRIPHOSPHATE NUCLEOTIDOHYDROLASE"/>
    <property type="match status" value="1"/>
</dbReference>
<dbReference type="GO" id="GO:0004170">
    <property type="term" value="F:dUTP diphosphatase activity"/>
    <property type="evidence" value="ECO:0007669"/>
    <property type="project" value="UniProtKB-EC"/>
</dbReference>
<keyword evidence="3" id="KW-0378">Hydrolase</keyword>
<dbReference type="EMBL" id="MN739681">
    <property type="protein sequence ID" value="QHT20712.1"/>
    <property type="molecule type" value="Genomic_DNA"/>
</dbReference>
<dbReference type="GO" id="GO:0000287">
    <property type="term" value="F:magnesium ion binding"/>
    <property type="evidence" value="ECO:0007669"/>
    <property type="project" value="InterPro"/>
</dbReference>
<accession>A0A6C0DW82</accession>
<dbReference type="Pfam" id="PF00692">
    <property type="entry name" value="dUTPase"/>
    <property type="match status" value="1"/>
</dbReference>
<reference evidence="6" key="1">
    <citation type="journal article" date="2020" name="Nature">
        <title>Giant virus diversity and host interactions through global metagenomics.</title>
        <authorList>
            <person name="Schulz F."/>
            <person name="Roux S."/>
            <person name="Paez-Espino D."/>
            <person name="Jungbluth S."/>
            <person name="Walsh D.A."/>
            <person name="Denef V.J."/>
            <person name="McMahon K.D."/>
            <person name="Konstantinidis K.T."/>
            <person name="Eloe-Fadrosh E.A."/>
            <person name="Kyrpides N.C."/>
            <person name="Woyke T."/>
        </authorList>
    </citation>
    <scope>NUCLEOTIDE SEQUENCE</scope>
    <source>
        <strain evidence="6">GVMAG-M-3300023174-68</strain>
    </source>
</reference>
<dbReference type="InterPro" id="IPR033704">
    <property type="entry name" value="dUTPase_trimeric"/>
</dbReference>
<feature type="domain" description="dUTPase-like" evidence="5">
    <location>
        <begin position="79"/>
        <end position="161"/>
    </location>
</feature>
<dbReference type="PANTHER" id="PTHR11241:SF0">
    <property type="entry name" value="DEOXYURIDINE 5'-TRIPHOSPHATE NUCLEOTIDOHYDROLASE"/>
    <property type="match status" value="1"/>
</dbReference>
<sequence>MTKTFLLKTKSENNIQLYKNHTTYHQGDSGLDLFIVNDQVIEPHETVLVDLGVHCQCRSLSACVWRWLTGNSYNYHSYYLMPRSSIYKTPLLMRNSIGLIDAGYLGSIKAPFYNTSDRPFKLNRGDRYVQLVNSNLEPIKFKLVNELRKTERGEGGFGSTGK</sequence>
<evidence type="ECO:0000313" key="6">
    <source>
        <dbReference type="EMBL" id="QHT20712.1"/>
    </source>
</evidence>
<protein>
    <recommendedName>
        <fullName evidence="2">dUTP diphosphatase</fullName>
        <ecNumber evidence="2">3.6.1.23</ecNumber>
    </recommendedName>
</protein>
<dbReference type="Gene3D" id="2.70.40.10">
    <property type="match status" value="1"/>
</dbReference>
<dbReference type="InterPro" id="IPR029054">
    <property type="entry name" value="dUTPase-like"/>
</dbReference>
<evidence type="ECO:0000256" key="3">
    <source>
        <dbReference type="ARBA" id="ARBA00022801"/>
    </source>
</evidence>
<evidence type="ECO:0000256" key="2">
    <source>
        <dbReference type="ARBA" id="ARBA00012379"/>
    </source>
</evidence>
<name>A0A6C0DW82_9ZZZZ</name>
<dbReference type="CDD" id="cd07557">
    <property type="entry name" value="trimeric_dUTPase"/>
    <property type="match status" value="1"/>
</dbReference>
<dbReference type="AlphaFoldDB" id="A0A6C0DW82"/>